<dbReference type="InterPro" id="IPR002569">
    <property type="entry name" value="Met_Sox_Rdtase_MsrA_dom"/>
</dbReference>
<evidence type="ECO:0000256" key="3">
    <source>
        <dbReference type="ARBA" id="ARBA00022833"/>
    </source>
</evidence>
<gene>
    <name evidence="13" type="primary">mrsA</name>
    <name evidence="11" type="synonym">msrA</name>
    <name evidence="10" type="synonym">msrB</name>
    <name evidence="13" type="ORF">Pla110_40420</name>
</gene>
<name>A0A518CSS8_9PLAN</name>
<dbReference type="PANTHER" id="PTHR43774">
    <property type="entry name" value="PEPTIDE METHIONINE SULFOXIDE REDUCTASE"/>
    <property type="match status" value="1"/>
</dbReference>
<dbReference type="HAMAP" id="MF_01401">
    <property type="entry name" value="MsrA"/>
    <property type="match status" value="1"/>
</dbReference>
<dbReference type="NCBIfam" id="TIGR00401">
    <property type="entry name" value="msrA"/>
    <property type="match status" value="1"/>
</dbReference>
<dbReference type="AlphaFoldDB" id="A0A518CSS8"/>
<dbReference type="NCBIfam" id="TIGR00357">
    <property type="entry name" value="peptide-methionine (R)-S-oxide reductase MsrB"/>
    <property type="match status" value="1"/>
</dbReference>
<proteinExistence type="inferred from homology"/>
<evidence type="ECO:0000256" key="1">
    <source>
        <dbReference type="ARBA" id="ARBA00007174"/>
    </source>
</evidence>
<keyword evidence="14" id="KW-1185">Reference proteome</keyword>
<dbReference type="GO" id="GO:0008270">
    <property type="term" value="F:zinc ion binding"/>
    <property type="evidence" value="ECO:0007669"/>
    <property type="project" value="UniProtKB-UniRule"/>
</dbReference>
<dbReference type="FunFam" id="2.170.150.20:FF:000001">
    <property type="entry name" value="Peptide methionine sulfoxide reductase MsrB"/>
    <property type="match status" value="1"/>
</dbReference>
<feature type="binding site" evidence="10">
    <location>
        <position position="117"/>
    </location>
    <ligand>
        <name>Zn(2+)</name>
        <dbReference type="ChEBI" id="CHEBI:29105"/>
    </ligand>
</feature>
<dbReference type="PROSITE" id="PS51790">
    <property type="entry name" value="MSRB"/>
    <property type="match status" value="1"/>
</dbReference>
<keyword evidence="3 10" id="KW-0862">Zinc</keyword>
<dbReference type="Gene3D" id="3.30.1060.10">
    <property type="entry name" value="Peptide methionine sulphoxide reductase MsrA"/>
    <property type="match status" value="1"/>
</dbReference>
<keyword evidence="5" id="KW-0511">Multifunctional enzyme</keyword>
<keyword evidence="2 10" id="KW-0479">Metal-binding</keyword>
<dbReference type="GO" id="GO:0033744">
    <property type="term" value="F:L-methionine:thioredoxin-disulfide S-oxidoreductase activity"/>
    <property type="evidence" value="ECO:0007669"/>
    <property type="project" value="RHEA"/>
</dbReference>
<feature type="active site" evidence="11">
    <location>
        <position position="159"/>
    </location>
</feature>
<dbReference type="EMBL" id="CP036281">
    <property type="protein sequence ID" value="QDU82287.1"/>
    <property type="molecule type" value="Genomic_DNA"/>
</dbReference>
<evidence type="ECO:0000256" key="9">
    <source>
        <dbReference type="ARBA" id="ARBA00048782"/>
    </source>
</evidence>
<dbReference type="NCBIfam" id="NF004042">
    <property type="entry name" value="PRK05550.1"/>
    <property type="match status" value="1"/>
</dbReference>
<sequence>MLTWADVLEFGKNGNPTIERKLMKSEDEWRESLTDEQYRVTRKHGTERAFSSDMCNRFEPGRYACVCCGTLLFDSAEKFDSGTGWPSFTQPVQENVVAYNTDTSHGMTRVETVCNVCDAHLGHVFPDGPEPSGLRYCINAVALQKEENSAASVTFGGGCFWCTEAIFQRIKGVTEVTSGYSGGDVQQPTYNQVCTGSTGHAEVIQVKYDPEVVSFGEIVRVHLGTHNPTTLNQQGADRGTQYRSVIFYQNEEEKSVAGKLIQEMEAVLGKPVVTEVAPLDTFYPAEQEHQNYYNRNNGKPYCFTVIDPKLAKFREHFPEMTEASPA</sequence>
<evidence type="ECO:0000259" key="12">
    <source>
        <dbReference type="PROSITE" id="PS51790"/>
    </source>
</evidence>
<dbReference type="OrthoDB" id="4174719at2"/>
<dbReference type="Pfam" id="PF01625">
    <property type="entry name" value="PMSR"/>
    <property type="match status" value="1"/>
</dbReference>
<feature type="domain" description="MsrB" evidence="12">
    <location>
        <begin position="26"/>
        <end position="148"/>
    </location>
</feature>
<evidence type="ECO:0000256" key="8">
    <source>
        <dbReference type="ARBA" id="ARBA00048488"/>
    </source>
</evidence>
<dbReference type="GO" id="GO:0006979">
    <property type="term" value="P:response to oxidative stress"/>
    <property type="evidence" value="ECO:0007669"/>
    <property type="project" value="UniProtKB-ARBA"/>
</dbReference>
<comment type="catalytic activity">
    <reaction evidence="7 11">
        <text>L-methionyl-[protein] + [thioredoxin]-disulfide + H2O = L-methionyl-(S)-S-oxide-[protein] + [thioredoxin]-dithiol</text>
        <dbReference type="Rhea" id="RHEA:14217"/>
        <dbReference type="Rhea" id="RHEA-COMP:10698"/>
        <dbReference type="Rhea" id="RHEA-COMP:10700"/>
        <dbReference type="Rhea" id="RHEA-COMP:12313"/>
        <dbReference type="Rhea" id="RHEA-COMP:12315"/>
        <dbReference type="ChEBI" id="CHEBI:15377"/>
        <dbReference type="ChEBI" id="CHEBI:16044"/>
        <dbReference type="ChEBI" id="CHEBI:29950"/>
        <dbReference type="ChEBI" id="CHEBI:44120"/>
        <dbReference type="ChEBI" id="CHEBI:50058"/>
        <dbReference type="EC" id="1.8.4.11"/>
    </reaction>
</comment>
<comment type="catalytic activity">
    <reaction evidence="8 10">
        <text>L-methionyl-[protein] + [thioredoxin]-disulfide + H2O = L-methionyl-(R)-S-oxide-[protein] + [thioredoxin]-dithiol</text>
        <dbReference type="Rhea" id="RHEA:24164"/>
        <dbReference type="Rhea" id="RHEA-COMP:10698"/>
        <dbReference type="Rhea" id="RHEA-COMP:10700"/>
        <dbReference type="Rhea" id="RHEA-COMP:12313"/>
        <dbReference type="Rhea" id="RHEA-COMP:12314"/>
        <dbReference type="ChEBI" id="CHEBI:15377"/>
        <dbReference type="ChEBI" id="CHEBI:16044"/>
        <dbReference type="ChEBI" id="CHEBI:29950"/>
        <dbReference type="ChEBI" id="CHEBI:45764"/>
        <dbReference type="ChEBI" id="CHEBI:50058"/>
        <dbReference type="EC" id="1.8.4.12"/>
    </reaction>
</comment>
<reference evidence="13 14" key="1">
    <citation type="submission" date="2019-02" db="EMBL/GenBank/DDBJ databases">
        <title>Deep-cultivation of Planctomycetes and their phenomic and genomic characterization uncovers novel biology.</title>
        <authorList>
            <person name="Wiegand S."/>
            <person name="Jogler M."/>
            <person name="Boedeker C."/>
            <person name="Pinto D."/>
            <person name="Vollmers J."/>
            <person name="Rivas-Marin E."/>
            <person name="Kohn T."/>
            <person name="Peeters S.H."/>
            <person name="Heuer A."/>
            <person name="Rast P."/>
            <person name="Oberbeckmann S."/>
            <person name="Bunk B."/>
            <person name="Jeske O."/>
            <person name="Meyerdierks A."/>
            <person name="Storesund J.E."/>
            <person name="Kallscheuer N."/>
            <person name="Luecker S."/>
            <person name="Lage O.M."/>
            <person name="Pohl T."/>
            <person name="Merkel B.J."/>
            <person name="Hornburger P."/>
            <person name="Mueller R.-W."/>
            <person name="Bruemmer F."/>
            <person name="Labrenz M."/>
            <person name="Spormann A.M."/>
            <person name="Op den Camp H."/>
            <person name="Overmann J."/>
            <person name="Amann R."/>
            <person name="Jetten M.S.M."/>
            <person name="Mascher T."/>
            <person name="Medema M.H."/>
            <person name="Devos D.P."/>
            <person name="Kaster A.-K."/>
            <person name="Ovreas L."/>
            <person name="Rohde M."/>
            <person name="Galperin M.Y."/>
            <person name="Jogler C."/>
        </authorList>
    </citation>
    <scope>NUCLEOTIDE SEQUENCE [LARGE SCALE GENOMIC DNA]</scope>
    <source>
        <strain evidence="13 14">Pla110</strain>
    </source>
</reference>
<feature type="binding site" evidence="10">
    <location>
        <position position="68"/>
    </location>
    <ligand>
        <name>Zn(2+)</name>
        <dbReference type="ChEBI" id="CHEBI:29105"/>
    </ligand>
</feature>
<accession>A0A518CSS8</accession>
<feature type="binding site" evidence="10">
    <location>
        <position position="65"/>
    </location>
    <ligand>
        <name>Zn(2+)</name>
        <dbReference type="ChEBI" id="CHEBI:29105"/>
    </ligand>
</feature>
<dbReference type="InterPro" id="IPR011057">
    <property type="entry name" value="Mss4-like_sf"/>
</dbReference>
<protein>
    <recommendedName>
        <fullName evidence="10 11">Multifunctional fusion protein</fullName>
    </recommendedName>
    <domain>
        <recommendedName>
            <fullName evidence="11">Peptide methionine sulfoxide reductase MsrA</fullName>
            <shortName evidence="11">Protein-methionine-S-oxide reductase</shortName>
            <ecNumber evidence="11">1.8.4.11</ecNumber>
        </recommendedName>
        <alternativeName>
            <fullName evidence="11">Peptide-methionine (S)-S-oxide reductase</fullName>
            <shortName evidence="11">Peptide Met(O) reductase</shortName>
        </alternativeName>
    </domain>
    <domain>
        <recommendedName>
            <fullName evidence="10">Peptide methionine sulfoxide reductase MsrB</fullName>
            <ecNumber evidence="10">1.8.4.12</ecNumber>
        </recommendedName>
        <alternativeName>
            <fullName evidence="10">Peptide-methionine (R)-S-oxide reductase</fullName>
        </alternativeName>
    </domain>
</protein>
<dbReference type="HAMAP" id="MF_01400">
    <property type="entry name" value="MsrB"/>
    <property type="match status" value="1"/>
</dbReference>
<dbReference type="GO" id="GO:0033743">
    <property type="term" value="F:peptide-methionine (R)-S-oxide reductase activity"/>
    <property type="evidence" value="ECO:0007669"/>
    <property type="project" value="UniProtKB-UniRule"/>
</dbReference>
<comment type="cofactor">
    <cofactor evidence="10">
        <name>Zn(2+)</name>
        <dbReference type="ChEBI" id="CHEBI:29105"/>
    </cofactor>
    <text evidence="10">Binds 1 zinc ion per subunit. The zinc ion is important for the structural integrity of the protein.</text>
</comment>
<evidence type="ECO:0000256" key="6">
    <source>
        <dbReference type="ARBA" id="ARBA00024679"/>
    </source>
</evidence>
<feature type="binding site" evidence="10">
    <location>
        <position position="114"/>
    </location>
    <ligand>
        <name>Zn(2+)</name>
        <dbReference type="ChEBI" id="CHEBI:29105"/>
    </ligand>
</feature>
<comment type="function">
    <text evidence="6 11">Has an important function as a repair enzyme for proteins that have been inactivated by oxidation. Catalyzes the reversible oxidation-reduction of methionine sulfoxide in proteins to methionine.</text>
</comment>
<evidence type="ECO:0000256" key="10">
    <source>
        <dbReference type="HAMAP-Rule" id="MF_01400"/>
    </source>
</evidence>
<dbReference type="EC" id="1.8.4.12" evidence="10"/>
<dbReference type="GO" id="GO:0008113">
    <property type="term" value="F:peptide-methionine (S)-S-oxide reductase activity"/>
    <property type="evidence" value="ECO:0007669"/>
    <property type="project" value="UniProtKB-UniRule"/>
</dbReference>
<keyword evidence="4 10" id="KW-0560">Oxidoreductase</keyword>
<comment type="catalytic activity">
    <reaction evidence="9 11">
        <text>[thioredoxin]-disulfide + L-methionine + H2O = L-methionine (S)-S-oxide + [thioredoxin]-dithiol</text>
        <dbReference type="Rhea" id="RHEA:19993"/>
        <dbReference type="Rhea" id="RHEA-COMP:10698"/>
        <dbReference type="Rhea" id="RHEA-COMP:10700"/>
        <dbReference type="ChEBI" id="CHEBI:15377"/>
        <dbReference type="ChEBI" id="CHEBI:29950"/>
        <dbReference type="ChEBI" id="CHEBI:50058"/>
        <dbReference type="ChEBI" id="CHEBI:57844"/>
        <dbReference type="ChEBI" id="CHEBI:58772"/>
        <dbReference type="EC" id="1.8.4.11"/>
    </reaction>
</comment>
<dbReference type="RefSeq" id="WP_144998333.1">
    <property type="nucleotide sequence ID" value="NZ_CP036281.1"/>
</dbReference>
<evidence type="ECO:0000256" key="11">
    <source>
        <dbReference type="HAMAP-Rule" id="MF_01401"/>
    </source>
</evidence>
<evidence type="ECO:0000256" key="7">
    <source>
        <dbReference type="ARBA" id="ARBA00047806"/>
    </source>
</evidence>
<dbReference type="PANTHER" id="PTHR43774:SF1">
    <property type="entry name" value="PEPTIDE METHIONINE SULFOXIDE REDUCTASE MSRA 2"/>
    <property type="match status" value="1"/>
</dbReference>
<dbReference type="Proteomes" id="UP000317178">
    <property type="component" value="Chromosome"/>
</dbReference>
<comment type="similarity">
    <text evidence="1 10">Belongs to the MsrB Met sulfoxide reductase family.</text>
</comment>
<evidence type="ECO:0000313" key="14">
    <source>
        <dbReference type="Proteomes" id="UP000317178"/>
    </source>
</evidence>
<comment type="similarity">
    <text evidence="11">Belongs to the MsrA Met sulfoxide reductase family.</text>
</comment>
<evidence type="ECO:0000256" key="2">
    <source>
        <dbReference type="ARBA" id="ARBA00022723"/>
    </source>
</evidence>
<dbReference type="SUPFAM" id="SSF51316">
    <property type="entry name" value="Mss4-like"/>
    <property type="match status" value="1"/>
</dbReference>
<dbReference type="Gene3D" id="2.170.150.20">
    <property type="entry name" value="Peptide methionine sulfoxide reductase"/>
    <property type="match status" value="1"/>
</dbReference>
<evidence type="ECO:0000313" key="13">
    <source>
        <dbReference type="EMBL" id="QDU82287.1"/>
    </source>
</evidence>
<dbReference type="InterPro" id="IPR036509">
    <property type="entry name" value="Met_Sox_Rdtase_MsrA_sf"/>
</dbReference>
<feature type="active site" description="Nucleophile" evidence="10">
    <location>
        <position position="137"/>
    </location>
</feature>
<dbReference type="KEGG" id="plon:Pla110_40420"/>
<evidence type="ECO:0000256" key="5">
    <source>
        <dbReference type="ARBA" id="ARBA00023268"/>
    </source>
</evidence>
<dbReference type="EC" id="1.8.4.11" evidence="11"/>
<organism evidence="13 14">
    <name type="scientific">Polystyrenella longa</name>
    <dbReference type="NCBI Taxonomy" id="2528007"/>
    <lineage>
        <taxon>Bacteria</taxon>
        <taxon>Pseudomonadati</taxon>
        <taxon>Planctomycetota</taxon>
        <taxon>Planctomycetia</taxon>
        <taxon>Planctomycetales</taxon>
        <taxon>Planctomycetaceae</taxon>
        <taxon>Polystyrenella</taxon>
    </lineage>
</organism>
<evidence type="ECO:0000256" key="4">
    <source>
        <dbReference type="ARBA" id="ARBA00023002"/>
    </source>
</evidence>
<dbReference type="Pfam" id="PF01641">
    <property type="entry name" value="SelR"/>
    <property type="match status" value="1"/>
</dbReference>
<dbReference type="SUPFAM" id="SSF55068">
    <property type="entry name" value="Peptide methionine sulfoxide reductase"/>
    <property type="match status" value="1"/>
</dbReference>
<dbReference type="InterPro" id="IPR002579">
    <property type="entry name" value="Met_Sox_Rdtase_MsrB_dom"/>
</dbReference>